<evidence type="ECO:0000256" key="2">
    <source>
        <dbReference type="ARBA" id="ARBA00022748"/>
    </source>
</evidence>
<dbReference type="AlphaFoldDB" id="A0A1M5KT57"/>
<dbReference type="Pfam" id="PF00578">
    <property type="entry name" value="AhpC-TSA"/>
    <property type="match status" value="1"/>
</dbReference>
<dbReference type="STRING" id="1073325.SAMN05444483_11633"/>
<sequence>MKFITKTTFLLFIVCLLSSSATKAQSLEINGKVLDTTVESILLIKLNQDWRFDPVIEIPVKKGKFTYKTKLQHPEAVSLFFGNVKENGGGRYMPLFLENEKIELIIYPEEDFDKNEVEGGKLNAEYKAYRDERESKFGSQIAQYTDKMRALYKSDEYHSEQMKAVLAELNEAKSQEEKLVIYKKKERLEEKRLDKTPKAKALDDKAYKLRKKTKKYQQDYIDENPTIVSYYLFLKSLINPIETPDVNLARHNYKKLSQANPNHPYNDMALGLIDAIDNIKVGKQYVDFSAPNLEGKLIKLSDKIEGKVALLDLWATWCGPCIAKSRTMVPVFNEFHDEGFTIVGVAGEFRGTNRLESFLEKEKYPWLNLVDLDRQQKVWQKYGVRGGGAMFLIDKNGEILSKNPTADEVRKVLKTQIK</sequence>
<evidence type="ECO:0000256" key="3">
    <source>
        <dbReference type="ARBA" id="ARBA00023157"/>
    </source>
</evidence>
<organism evidence="7 8">
    <name type="scientific">Salegentibacter echinorum</name>
    <dbReference type="NCBI Taxonomy" id="1073325"/>
    <lineage>
        <taxon>Bacteria</taxon>
        <taxon>Pseudomonadati</taxon>
        <taxon>Bacteroidota</taxon>
        <taxon>Flavobacteriia</taxon>
        <taxon>Flavobacteriales</taxon>
        <taxon>Flavobacteriaceae</taxon>
        <taxon>Salegentibacter</taxon>
    </lineage>
</organism>
<dbReference type="CDD" id="cd02966">
    <property type="entry name" value="TlpA_like_family"/>
    <property type="match status" value="1"/>
</dbReference>
<dbReference type="PANTHER" id="PTHR42852:SF6">
    <property type="entry name" value="THIOL:DISULFIDE INTERCHANGE PROTEIN DSBE"/>
    <property type="match status" value="1"/>
</dbReference>
<dbReference type="InterPro" id="IPR036249">
    <property type="entry name" value="Thioredoxin-like_sf"/>
</dbReference>
<proteinExistence type="predicted"/>
<keyword evidence="8" id="KW-1185">Reference proteome</keyword>
<evidence type="ECO:0000256" key="4">
    <source>
        <dbReference type="ARBA" id="ARBA00023284"/>
    </source>
</evidence>
<protein>
    <submittedName>
        <fullName evidence="7">Peroxiredoxin</fullName>
    </submittedName>
</protein>
<evidence type="ECO:0000256" key="1">
    <source>
        <dbReference type="ARBA" id="ARBA00004196"/>
    </source>
</evidence>
<gene>
    <name evidence="7" type="ORF">SAMN05444483_11633</name>
</gene>
<name>A0A1M5KT57_SALEC</name>
<dbReference type="Pfam" id="PF14289">
    <property type="entry name" value="DUF4369"/>
    <property type="match status" value="1"/>
</dbReference>
<keyword evidence="4" id="KW-0676">Redox-active center</keyword>
<dbReference type="InterPro" id="IPR025380">
    <property type="entry name" value="DUF4369"/>
</dbReference>
<dbReference type="PROSITE" id="PS51352">
    <property type="entry name" value="THIOREDOXIN_2"/>
    <property type="match status" value="1"/>
</dbReference>
<dbReference type="OrthoDB" id="1069091at2"/>
<dbReference type="Gene3D" id="3.40.30.10">
    <property type="entry name" value="Glutaredoxin"/>
    <property type="match status" value="1"/>
</dbReference>
<dbReference type="GO" id="GO:0030313">
    <property type="term" value="C:cell envelope"/>
    <property type="evidence" value="ECO:0007669"/>
    <property type="project" value="UniProtKB-SubCell"/>
</dbReference>
<dbReference type="InterPro" id="IPR013766">
    <property type="entry name" value="Thioredoxin_domain"/>
</dbReference>
<reference evidence="8" key="1">
    <citation type="submission" date="2016-11" db="EMBL/GenBank/DDBJ databases">
        <authorList>
            <person name="Varghese N."/>
            <person name="Submissions S."/>
        </authorList>
    </citation>
    <scope>NUCLEOTIDE SEQUENCE [LARGE SCALE GENOMIC DNA]</scope>
    <source>
        <strain evidence="8">DSM 24579</strain>
    </source>
</reference>
<dbReference type="RefSeq" id="WP_083572121.1">
    <property type="nucleotide sequence ID" value="NZ_FQVT01000016.1"/>
</dbReference>
<dbReference type="PANTHER" id="PTHR42852">
    <property type="entry name" value="THIOL:DISULFIDE INTERCHANGE PROTEIN DSBE"/>
    <property type="match status" value="1"/>
</dbReference>
<keyword evidence="3" id="KW-1015">Disulfide bond</keyword>
<evidence type="ECO:0000256" key="5">
    <source>
        <dbReference type="SAM" id="SignalP"/>
    </source>
</evidence>
<evidence type="ECO:0000313" key="7">
    <source>
        <dbReference type="EMBL" id="SHG55916.1"/>
    </source>
</evidence>
<feature type="domain" description="Thioredoxin" evidence="6">
    <location>
        <begin position="279"/>
        <end position="418"/>
    </location>
</feature>
<feature type="chain" id="PRO_5012025141" evidence="5">
    <location>
        <begin position="25"/>
        <end position="418"/>
    </location>
</feature>
<keyword evidence="5" id="KW-0732">Signal</keyword>
<dbReference type="InterPro" id="IPR000866">
    <property type="entry name" value="AhpC/TSA"/>
</dbReference>
<accession>A0A1M5KT57</accession>
<dbReference type="GO" id="GO:0017004">
    <property type="term" value="P:cytochrome complex assembly"/>
    <property type="evidence" value="ECO:0007669"/>
    <property type="project" value="UniProtKB-KW"/>
</dbReference>
<dbReference type="InterPro" id="IPR050553">
    <property type="entry name" value="Thioredoxin_ResA/DsbE_sf"/>
</dbReference>
<dbReference type="Proteomes" id="UP000183945">
    <property type="component" value="Unassembled WGS sequence"/>
</dbReference>
<dbReference type="GO" id="GO:0016491">
    <property type="term" value="F:oxidoreductase activity"/>
    <property type="evidence" value="ECO:0007669"/>
    <property type="project" value="InterPro"/>
</dbReference>
<evidence type="ECO:0000259" key="6">
    <source>
        <dbReference type="PROSITE" id="PS51352"/>
    </source>
</evidence>
<evidence type="ECO:0000313" key="8">
    <source>
        <dbReference type="Proteomes" id="UP000183945"/>
    </source>
</evidence>
<keyword evidence="2" id="KW-0201">Cytochrome c-type biogenesis</keyword>
<comment type="subcellular location">
    <subcellularLocation>
        <location evidence="1">Cell envelope</location>
    </subcellularLocation>
</comment>
<dbReference type="SUPFAM" id="SSF52833">
    <property type="entry name" value="Thioredoxin-like"/>
    <property type="match status" value="1"/>
</dbReference>
<feature type="signal peptide" evidence="5">
    <location>
        <begin position="1"/>
        <end position="24"/>
    </location>
</feature>
<dbReference type="GO" id="GO:0016209">
    <property type="term" value="F:antioxidant activity"/>
    <property type="evidence" value="ECO:0007669"/>
    <property type="project" value="InterPro"/>
</dbReference>
<dbReference type="EMBL" id="FQVT01000016">
    <property type="protein sequence ID" value="SHG55916.1"/>
    <property type="molecule type" value="Genomic_DNA"/>
</dbReference>